<dbReference type="AlphaFoldDB" id="A0AB35UKG7"/>
<dbReference type="Gene3D" id="3.40.50.2300">
    <property type="match status" value="1"/>
</dbReference>
<organism evidence="3 4">
    <name type="scientific">Dielma fastidiosa</name>
    <dbReference type="NCBI Taxonomy" id="1034346"/>
    <lineage>
        <taxon>Bacteria</taxon>
        <taxon>Bacillati</taxon>
        <taxon>Bacillota</taxon>
        <taxon>Erysipelotrichia</taxon>
        <taxon>Erysipelotrichales</taxon>
        <taxon>Erysipelotrichaceae</taxon>
        <taxon>Dielma</taxon>
    </lineage>
</organism>
<dbReference type="Pfam" id="PF00072">
    <property type="entry name" value="Response_reg"/>
    <property type="match status" value="1"/>
</dbReference>
<accession>A0AB35UKG7</accession>
<dbReference type="PROSITE" id="PS50110">
    <property type="entry name" value="RESPONSE_REGULATORY"/>
    <property type="match status" value="1"/>
</dbReference>
<reference evidence="3" key="1">
    <citation type="submission" date="2022-03" db="EMBL/GenBank/DDBJ databases">
        <title>First case of bacteraemia caused by Dielma fastidiosa in a patient hospitalised with diverticulitis.</title>
        <authorList>
            <person name="Forman-Ankjaer B."/>
            <person name="Hvid-Jensen F."/>
            <person name="Kobel C.M."/>
            <person name="Greve T."/>
        </authorList>
    </citation>
    <scope>NUCLEOTIDE SEQUENCE</scope>
    <source>
        <strain evidence="3">AUH_DF_2021</strain>
    </source>
</reference>
<dbReference type="EMBL" id="JALDAW010000008">
    <property type="protein sequence ID" value="MDY5166964.1"/>
    <property type="molecule type" value="Genomic_DNA"/>
</dbReference>
<protein>
    <submittedName>
        <fullName evidence="3">Response regulator</fullName>
    </submittedName>
</protein>
<comment type="caution">
    <text evidence="3">The sequence shown here is derived from an EMBL/GenBank/DDBJ whole genome shotgun (WGS) entry which is preliminary data.</text>
</comment>
<gene>
    <name evidence="3" type="ORF">MQE39_02340</name>
</gene>
<evidence type="ECO:0000256" key="1">
    <source>
        <dbReference type="PROSITE-ProRule" id="PRU00169"/>
    </source>
</evidence>
<dbReference type="GO" id="GO:0000160">
    <property type="term" value="P:phosphorelay signal transduction system"/>
    <property type="evidence" value="ECO:0007669"/>
    <property type="project" value="InterPro"/>
</dbReference>
<name>A0AB35UKG7_9FIRM</name>
<comment type="caution">
    <text evidence="1">Lacks conserved residue(s) required for the propagation of feature annotation.</text>
</comment>
<dbReference type="InterPro" id="IPR001789">
    <property type="entry name" value="Sig_transdc_resp-reg_receiver"/>
</dbReference>
<feature type="domain" description="Response regulatory" evidence="2">
    <location>
        <begin position="3"/>
        <end position="122"/>
    </location>
</feature>
<proteinExistence type="predicted"/>
<dbReference type="Proteomes" id="UP001276902">
    <property type="component" value="Unassembled WGS sequence"/>
</dbReference>
<sequence>MLRFSICDSNKENLETLYTMLFDALTANKTPFLITKYDNYKEALNHCDNHVVYDIIFIAVDGEDSEGMKLARYIRTYDSHCKIVITSAVKDYAYASYGIRAFNYILQPYNAQEVKALADELCHIFQK</sequence>
<evidence type="ECO:0000313" key="3">
    <source>
        <dbReference type="EMBL" id="MDY5166964.1"/>
    </source>
</evidence>
<dbReference type="RefSeq" id="WP_320882944.1">
    <property type="nucleotide sequence ID" value="NZ_BAABZA010000001.1"/>
</dbReference>
<evidence type="ECO:0000259" key="2">
    <source>
        <dbReference type="PROSITE" id="PS50110"/>
    </source>
</evidence>
<dbReference type="InterPro" id="IPR011006">
    <property type="entry name" value="CheY-like_superfamily"/>
</dbReference>
<dbReference type="SUPFAM" id="SSF52172">
    <property type="entry name" value="CheY-like"/>
    <property type="match status" value="1"/>
</dbReference>
<evidence type="ECO:0000313" key="4">
    <source>
        <dbReference type="Proteomes" id="UP001276902"/>
    </source>
</evidence>